<dbReference type="AlphaFoldDB" id="A0A0G4JZV1"/>
<proteinExistence type="predicted"/>
<evidence type="ECO:0000313" key="1">
    <source>
        <dbReference type="EMBL" id="CPR19788.1"/>
    </source>
</evidence>
<dbReference type="Proteomes" id="UP000044377">
    <property type="component" value="Unassembled WGS sequence"/>
</dbReference>
<dbReference type="RefSeq" id="WP_048638714.1">
    <property type="nucleotide sequence ID" value="NZ_CGIG01000001.1"/>
</dbReference>
<gene>
    <name evidence="1" type="ORF">BN1221_03957</name>
</gene>
<accession>A0A0G4JZV1</accession>
<reference evidence="2" key="1">
    <citation type="submission" date="2015-01" db="EMBL/GenBank/DDBJ databases">
        <authorList>
            <person name="Paterson Steve"/>
        </authorList>
    </citation>
    <scope>NUCLEOTIDE SEQUENCE [LARGE SCALE GENOMIC DNA]</scope>
    <source>
        <strain evidence="2">OBR1</strain>
    </source>
</reference>
<keyword evidence="2" id="KW-1185">Reference proteome</keyword>
<dbReference type="OrthoDB" id="6899605at2"/>
<protein>
    <submittedName>
        <fullName evidence="1">Uncharacterized protein</fullName>
    </submittedName>
</protein>
<organism evidence="1 2">
    <name type="scientific">Brenneria goodwinii</name>
    <dbReference type="NCBI Taxonomy" id="1109412"/>
    <lineage>
        <taxon>Bacteria</taxon>
        <taxon>Pseudomonadati</taxon>
        <taxon>Pseudomonadota</taxon>
        <taxon>Gammaproteobacteria</taxon>
        <taxon>Enterobacterales</taxon>
        <taxon>Pectobacteriaceae</taxon>
        <taxon>Brenneria</taxon>
    </lineage>
</organism>
<dbReference type="EMBL" id="CGIG01000001">
    <property type="protein sequence ID" value="CPR19788.1"/>
    <property type="molecule type" value="Genomic_DNA"/>
</dbReference>
<name>A0A0G4JZV1_9GAMM</name>
<sequence>MNNQYTNALTPEILAEMTESPFTAEQLAKMDDEALRVIEEQTAYNLQHPVNAIFRLVTEGSLTRKGGVVRAVYSGLEIELEDGSRVNVAREGDEAVYPDGATARIISGAGKASQYQERGVALVGSALDNGDEIVSTPQASCYKVTRAGIAPEEDFLTVAGA</sequence>
<evidence type="ECO:0000313" key="2">
    <source>
        <dbReference type="Proteomes" id="UP000044377"/>
    </source>
</evidence>